<feature type="domain" description="PLD phosphodiesterase" evidence="12">
    <location>
        <begin position="221"/>
        <end position="248"/>
    </location>
</feature>
<feature type="domain" description="PLD phosphodiesterase" evidence="12">
    <location>
        <begin position="398"/>
        <end position="425"/>
    </location>
</feature>
<dbReference type="InterPro" id="IPR025202">
    <property type="entry name" value="PLD-like_dom"/>
</dbReference>
<feature type="transmembrane region" description="Helical" evidence="11">
    <location>
        <begin position="42"/>
        <end position="63"/>
    </location>
</feature>
<dbReference type="SUPFAM" id="SSF56024">
    <property type="entry name" value="Phospholipase D/nuclease"/>
    <property type="match status" value="2"/>
</dbReference>
<evidence type="ECO:0000313" key="13">
    <source>
        <dbReference type="EMBL" id="MFC4346446.1"/>
    </source>
</evidence>
<dbReference type="PANTHER" id="PTHR21248:SF22">
    <property type="entry name" value="PHOSPHOLIPASE D"/>
    <property type="match status" value="1"/>
</dbReference>
<organism evidence="13 14">
    <name type="scientific">Kordiimonas lipolytica</name>
    <dbReference type="NCBI Taxonomy" id="1662421"/>
    <lineage>
        <taxon>Bacteria</taxon>
        <taxon>Pseudomonadati</taxon>
        <taxon>Pseudomonadota</taxon>
        <taxon>Alphaproteobacteria</taxon>
        <taxon>Kordiimonadales</taxon>
        <taxon>Kordiimonadaceae</taxon>
        <taxon>Kordiimonas</taxon>
    </lineage>
</organism>
<evidence type="ECO:0000256" key="8">
    <source>
        <dbReference type="ARBA" id="ARBA00022989"/>
    </source>
</evidence>
<evidence type="ECO:0000259" key="12">
    <source>
        <dbReference type="PROSITE" id="PS50035"/>
    </source>
</evidence>
<dbReference type="InterPro" id="IPR001736">
    <property type="entry name" value="PLipase_D/transphosphatidylase"/>
</dbReference>
<dbReference type="Gene3D" id="3.30.870.10">
    <property type="entry name" value="Endonuclease Chain A"/>
    <property type="match status" value="3"/>
</dbReference>
<dbReference type="RefSeq" id="WP_068150985.1">
    <property type="nucleotide sequence ID" value="NZ_JBHSCR010000001.1"/>
</dbReference>
<evidence type="ECO:0000256" key="1">
    <source>
        <dbReference type="ARBA" id="ARBA00003145"/>
    </source>
</evidence>
<evidence type="ECO:0000256" key="2">
    <source>
        <dbReference type="ARBA" id="ARBA00004613"/>
    </source>
</evidence>
<keyword evidence="7 11" id="KW-0812">Transmembrane</keyword>
<accession>A0ABV8U5I3</accession>
<keyword evidence="6" id="KW-0964">Secreted</keyword>
<comment type="caution">
    <text evidence="13">The sequence shown here is derived from an EMBL/GenBank/DDBJ whole genome shotgun (WGS) entry which is preliminary data.</text>
</comment>
<sequence>MNLEALIWPNGWLIVGFVFLAQILASVHILRTKDDVRSAITWIGLVWIAPMLGLLSYFLFGISRIRRRARRVRERQGMAPRSADTHDPEGPCLTEGVPEAPNRWQAHARLGGRVTNLPLTMGNSIEALAGGREAYDAMIQAIDAAERTVALTTYIFQADQAGRRFVAALARAHERGVQVRVLVDAVGNLYGLKPVSNLLRRRGVPVAVFNPARLSWRLAFFNLRTHRKLLIVDGNTGFAGGMNIRKHHLERSDGSPRVRDTHFRLKGPIVSQMMEAFADDWAFSTKEDLDDDVWMPPAEPQHPGVTARAIPDGPDEYYHKTAMIMESALGGARKRVQLVTPYFLPEPALISALKQAALRGVQVDILVPSQNNLPFFALSSLSGARQLVQIGCNLHLSDPPFDHTKLMIVDDDWVLFGSSNWDARSLKLNFEFNVECYDTALAMTMTKWVRKRMAGATLMTAEDFKNRSTFKRAMGRVLWLLSPYL</sequence>
<dbReference type="Pfam" id="PF13091">
    <property type="entry name" value="PLDc_2"/>
    <property type="match status" value="2"/>
</dbReference>
<evidence type="ECO:0000256" key="9">
    <source>
        <dbReference type="ARBA" id="ARBA00023136"/>
    </source>
</evidence>
<evidence type="ECO:0000256" key="11">
    <source>
        <dbReference type="SAM" id="Phobius"/>
    </source>
</evidence>
<evidence type="ECO:0000256" key="3">
    <source>
        <dbReference type="ARBA" id="ARBA00004651"/>
    </source>
</evidence>
<proteinExistence type="predicted"/>
<evidence type="ECO:0000256" key="6">
    <source>
        <dbReference type="ARBA" id="ARBA00022525"/>
    </source>
</evidence>
<keyword evidence="9 11" id="KW-0472">Membrane</keyword>
<keyword evidence="5" id="KW-1003">Cell membrane</keyword>
<dbReference type="PROSITE" id="PS50035">
    <property type="entry name" value="PLD"/>
    <property type="match status" value="2"/>
</dbReference>
<reference evidence="14" key="1">
    <citation type="journal article" date="2019" name="Int. J. Syst. Evol. Microbiol.">
        <title>The Global Catalogue of Microorganisms (GCM) 10K type strain sequencing project: providing services to taxonomists for standard genome sequencing and annotation.</title>
        <authorList>
            <consortium name="The Broad Institute Genomics Platform"/>
            <consortium name="The Broad Institute Genome Sequencing Center for Infectious Disease"/>
            <person name="Wu L."/>
            <person name="Ma J."/>
        </authorList>
    </citation>
    <scope>NUCLEOTIDE SEQUENCE [LARGE SCALE GENOMIC DNA]</scope>
    <source>
        <strain evidence="14">CGMCC 1.15304</strain>
    </source>
</reference>
<comment type="subcellular location">
    <subcellularLocation>
        <location evidence="3">Cell membrane</location>
        <topology evidence="3">Multi-pass membrane protein</topology>
    </subcellularLocation>
    <subcellularLocation>
        <location evidence="2">Secreted</location>
    </subcellularLocation>
</comment>
<comment type="function">
    <text evidence="1">Could be a virulence factor.</text>
</comment>
<gene>
    <name evidence="13" type="ORF">ACFO5Q_01130</name>
</gene>
<dbReference type="Pfam" id="PF13396">
    <property type="entry name" value="PLDc_N"/>
    <property type="match status" value="1"/>
</dbReference>
<evidence type="ECO:0000256" key="7">
    <source>
        <dbReference type="ARBA" id="ARBA00022692"/>
    </source>
</evidence>
<evidence type="ECO:0000256" key="10">
    <source>
        <dbReference type="ARBA" id="ARBA00029594"/>
    </source>
</evidence>
<dbReference type="SMART" id="SM00155">
    <property type="entry name" value="PLDc"/>
    <property type="match status" value="2"/>
</dbReference>
<evidence type="ECO:0000256" key="4">
    <source>
        <dbReference type="ARBA" id="ARBA00018392"/>
    </source>
</evidence>
<name>A0ABV8U5I3_9PROT</name>
<dbReference type="CDD" id="cd09157">
    <property type="entry name" value="PLDc_CLS_unchar2_1"/>
    <property type="match status" value="1"/>
</dbReference>
<keyword evidence="8 11" id="KW-1133">Transmembrane helix</keyword>
<protein>
    <recommendedName>
        <fullName evidence="4">Phospholipase D</fullName>
    </recommendedName>
    <alternativeName>
        <fullName evidence="10">Choline phosphatase</fullName>
    </alternativeName>
</protein>
<dbReference type="PANTHER" id="PTHR21248">
    <property type="entry name" value="CARDIOLIPIN SYNTHASE"/>
    <property type="match status" value="1"/>
</dbReference>
<evidence type="ECO:0000313" key="14">
    <source>
        <dbReference type="Proteomes" id="UP001595776"/>
    </source>
</evidence>
<feature type="transmembrane region" description="Helical" evidence="11">
    <location>
        <begin position="12"/>
        <end position="30"/>
    </location>
</feature>
<evidence type="ECO:0000256" key="5">
    <source>
        <dbReference type="ARBA" id="ARBA00022475"/>
    </source>
</evidence>
<dbReference type="Proteomes" id="UP001595776">
    <property type="component" value="Unassembled WGS sequence"/>
</dbReference>
<keyword evidence="14" id="KW-1185">Reference proteome</keyword>
<dbReference type="InterPro" id="IPR027379">
    <property type="entry name" value="CLS_N"/>
</dbReference>
<dbReference type="EMBL" id="JBHSCR010000001">
    <property type="protein sequence ID" value="MFC4346446.1"/>
    <property type="molecule type" value="Genomic_DNA"/>
</dbReference>